<dbReference type="Gene3D" id="3.80.10.10">
    <property type="entry name" value="Ribonuclease Inhibitor"/>
    <property type="match status" value="1"/>
</dbReference>
<proteinExistence type="predicted"/>
<reference evidence="1" key="2">
    <citation type="submission" date="2025-09" db="UniProtKB">
        <authorList>
            <consortium name="Ensembl"/>
        </authorList>
    </citation>
    <scope>IDENTIFICATION</scope>
</reference>
<dbReference type="AlphaFoldDB" id="S4RNF9"/>
<dbReference type="InterPro" id="IPR032675">
    <property type="entry name" value="LRR_dom_sf"/>
</dbReference>
<dbReference type="HOGENOM" id="CLU_000288_148_2_1"/>
<evidence type="ECO:0008006" key="2">
    <source>
        <dbReference type="Google" id="ProtNLM"/>
    </source>
</evidence>
<dbReference type="SUPFAM" id="SSF52058">
    <property type="entry name" value="L domain-like"/>
    <property type="match status" value="1"/>
</dbReference>
<reference evidence="1" key="1">
    <citation type="submission" date="2025-08" db="UniProtKB">
        <authorList>
            <consortium name="Ensembl"/>
        </authorList>
    </citation>
    <scope>IDENTIFICATION</scope>
</reference>
<sequence>HGRVVELYLYYNQLMSVPAGVFDSLLSLTLLRLDDNRL</sequence>
<organism evidence="1">
    <name type="scientific">Petromyzon marinus</name>
    <name type="common">Sea lamprey</name>
    <dbReference type="NCBI Taxonomy" id="7757"/>
    <lineage>
        <taxon>Eukaryota</taxon>
        <taxon>Metazoa</taxon>
        <taxon>Chordata</taxon>
        <taxon>Craniata</taxon>
        <taxon>Vertebrata</taxon>
        <taxon>Cyclostomata</taxon>
        <taxon>Hyperoartia</taxon>
        <taxon>Petromyzontiformes</taxon>
        <taxon>Petromyzontidae</taxon>
        <taxon>Petromyzon</taxon>
    </lineage>
</organism>
<name>S4RNF9_PETMA</name>
<protein>
    <recommendedName>
        <fullName evidence="2">Variable lymphocyte receptor B cassette</fullName>
    </recommendedName>
</protein>
<accession>S4RNF9</accession>
<dbReference type="Ensembl" id="ENSPMAT00000006775.1">
    <property type="protein sequence ID" value="ENSPMAP00000006745.1"/>
    <property type="gene ID" value="ENSPMAG00000006117.1"/>
</dbReference>
<evidence type="ECO:0000313" key="1">
    <source>
        <dbReference type="Ensembl" id="ENSPMAP00000006745.1"/>
    </source>
</evidence>